<dbReference type="Proteomes" id="UP001498476">
    <property type="component" value="Unassembled WGS sequence"/>
</dbReference>
<evidence type="ECO:0000313" key="3">
    <source>
        <dbReference type="EMBL" id="KAK7415954.1"/>
    </source>
</evidence>
<organism evidence="3 4">
    <name type="scientific">Neonectria punicea</name>
    <dbReference type="NCBI Taxonomy" id="979145"/>
    <lineage>
        <taxon>Eukaryota</taxon>
        <taxon>Fungi</taxon>
        <taxon>Dikarya</taxon>
        <taxon>Ascomycota</taxon>
        <taxon>Pezizomycotina</taxon>
        <taxon>Sordariomycetes</taxon>
        <taxon>Hypocreomycetidae</taxon>
        <taxon>Hypocreales</taxon>
        <taxon>Nectriaceae</taxon>
        <taxon>Neonectria</taxon>
    </lineage>
</organism>
<protein>
    <submittedName>
        <fullName evidence="3">Uncharacterized protein</fullName>
    </submittedName>
</protein>
<gene>
    <name evidence="3" type="ORF">QQX98_005527</name>
</gene>
<proteinExistence type="predicted"/>
<comment type="caution">
    <text evidence="3">The sequence shown here is derived from an EMBL/GenBank/DDBJ whole genome shotgun (WGS) entry which is preliminary data.</text>
</comment>
<dbReference type="EMBL" id="JAZAVJ010000075">
    <property type="protein sequence ID" value="KAK7415954.1"/>
    <property type="molecule type" value="Genomic_DNA"/>
</dbReference>
<sequence length="423" mass="47411">MAMLGCLRPVWGLLKALLLISLPVTFFPFLNGLFEGAFTAKYLRENEYNATTYFHQDIEAKQFAEYLSAAGAAGVVDAALPPFHVVRLQDPTNWWERLGLVRPEFDKEAYPPYGTDDPYKLPALNGLYRRASASEESKPWHHWVYASAQALHFEGRMVDEWDKAFEELIQYHYANGSAESAGFHYISCPHSFLCASWRVKGPALLHFTTEGSELSQFALTSDKEYADYDPVTVRIIEFPLKEPGKLGEPGVFPSYFNQLRAVTTTPSAWTIHPSYSDVDQAIRRIINICRESAISRTWTYRLLVRGELAVKRALGFEDAVTPLVARAVGIALSGGARFIGYKVLHKITKLLGYEEIERPKSSGDAEAKTLEEQLSDLLENLADLGGEPVSEEDEIWSVLLDAVKAQTEQQANEEEHEGTPDPS</sequence>
<evidence type="ECO:0000256" key="1">
    <source>
        <dbReference type="SAM" id="Coils"/>
    </source>
</evidence>
<evidence type="ECO:0000313" key="4">
    <source>
        <dbReference type="Proteomes" id="UP001498476"/>
    </source>
</evidence>
<keyword evidence="1" id="KW-0175">Coiled coil</keyword>
<feature type="transmembrane region" description="Helical" evidence="2">
    <location>
        <begin position="12"/>
        <end position="34"/>
    </location>
</feature>
<name>A0ABR1H4U9_9HYPO</name>
<keyword evidence="2" id="KW-0472">Membrane</keyword>
<feature type="coiled-coil region" evidence="1">
    <location>
        <begin position="360"/>
        <end position="387"/>
    </location>
</feature>
<evidence type="ECO:0000256" key="2">
    <source>
        <dbReference type="SAM" id="Phobius"/>
    </source>
</evidence>
<keyword evidence="2" id="KW-1133">Transmembrane helix</keyword>
<keyword evidence="2" id="KW-0812">Transmembrane</keyword>
<reference evidence="3 4" key="1">
    <citation type="journal article" date="2025" name="Microbiol. Resour. Announc.">
        <title>Draft genome sequences for Neonectria magnoliae and Neonectria punicea, canker pathogens of Liriodendron tulipifera and Acer saccharum in West Virginia.</title>
        <authorList>
            <person name="Petronek H.M."/>
            <person name="Kasson M.T."/>
            <person name="Metheny A.M."/>
            <person name="Stauder C.M."/>
            <person name="Lovett B."/>
            <person name="Lynch S.C."/>
            <person name="Garnas J.R."/>
            <person name="Kasson L.R."/>
            <person name="Stajich J.E."/>
        </authorList>
    </citation>
    <scope>NUCLEOTIDE SEQUENCE [LARGE SCALE GENOMIC DNA]</scope>
    <source>
        <strain evidence="3 4">NRRL 64653</strain>
    </source>
</reference>
<accession>A0ABR1H4U9</accession>
<keyword evidence="4" id="KW-1185">Reference proteome</keyword>